<gene>
    <name evidence="2" type="ORF">GCK72_004828</name>
</gene>
<proteinExistence type="predicted"/>
<dbReference type="KEGG" id="crq:GCK72_004828"/>
<comment type="caution">
    <text evidence="2">The sequence shown here is derived from an EMBL/GenBank/DDBJ whole genome shotgun (WGS) entry which is preliminary data.</text>
</comment>
<dbReference type="AlphaFoldDB" id="A0A6A5HCH5"/>
<feature type="signal peptide" evidence="1">
    <location>
        <begin position="1"/>
        <end position="22"/>
    </location>
</feature>
<dbReference type="CTD" id="78774000"/>
<keyword evidence="1" id="KW-0732">Signal</keyword>
<sequence>MNLLLILAPLFILNVFSQNTESSPTVSLNCGYLGESYTFSSGISYDGECCNTDALEYMDKEHPGWRKNNSQLQQYLSELYQNQLCVGSTTIVLSSTTTVPQTTTTKSFLCSLMGIGCPKDSTSTVIASTETSTTVIETSSEGGFF</sequence>
<evidence type="ECO:0000313" key="3">
    <source>
        <dbReference type="Proteomes" id="UP000483820"/>
    </source>
</evidence>
<organism evidence="2 3">
    <name type="scientific">Caenorhabditis remanei</name>
    <name type="common">Caenorhabditis vulgaris</name>
    <dbReference type="NCBI Taxonomy" id="31234"/>
    <lineage>
        <taxon>Eukaryota</taxon>
        <taxon>Metazoa</taxon>
        <taxon>Ecdysozoa</taxon>
        <taxon>Nematoda</taxon>
        <taxon>Chromadorea</taxon>
        <taxon>Rhabditida</taxon>
        <taxon>Rhabditina</taxon>
        <taxon>Rhabditomorpha</taxon>
        <taxon>Rhabditoidea</taxon>
        <taxon>Rhabditidae</taxon>
        <taxon>Peloderinae</taxon>
        <taxon>Caenorhabditis</taxon>
    </lineage>
</organism>
<evidence type="ECO:0000256" key="1">
    <source>
        <dbReference type="SAM" id="SignalP"/>
    </source>
</evidence>
<name>A0A6A5HCH5_CAERE</name>
<accession>A0A6A5HCH5</accession>
<dbReference type="EMBL" id="WUAV01000002">
    <property type="protein sequence ID" value="KAF1764877.1"/>
    <property type="molecule type" value="Genomic_DNA"/>
</dbReference>
<dbReference type="GeneID" id="78774000"/>
<protein>
    <submittedName>
        <fullName evidence="2">Uncharacterized protein</fullName>
    </submittedName>
</protein>
<feature type="chain" id="PRO_5025479311" evidence="1">
    <location>
        <begin position="23"/>
        <end position="145"/>
    </location>
</feature>
<reference evidence="2 3" key="1">
    <citation type="submission" date="2019-12" db="EMBL/GenBank/DDBJ databases">
        <title>Chromosome-level assembly of the Caenorhabditis remanei genome.</title>
        <authorList>
            <person name="Teterina A.A."/>
            <person name="Willis J.H."/>
            <person name="Phillips P.C."/>
        </authorList>
    </citation>
    <scope>NUCLEOTIDE SEQUENCE [LARGE SCALE GENOMIC DNA]</scope>
    <source>
        <strain evidence="2 3">PX506</strain>
        <tissue evidence="2">Whole organism</tissue>
    </source>
</reference>
<dbReference type="RefSeq" id="XP_053589100.1">
    <property type="nucleotide sequence ID" value="XM_053724906.1"/>
</dbReference>
<dbReference type="Proteomes" id="UP000483820">
    <property type="component" value="Chromosome II"/>
</dbReference>
<evidence type="ECO:0000313" key="2">
    <source>
        <dbReference type="EMBL" id="KAF1764877.1"/>
    </source>
</evidence>